<dbReference type="Proteomes" id="UP000765509">
    <property type="component" value="Unassembled WGS sequence"/>
</dbReference>
<protein>
    <submittedName>
        <fullName evidence="1">Uncharacterized protein</fullName>
    </submittedName>
</protein>
<dbReference type="AlphaFoldDB" id="A0A9Q3C3N9"/>
<proteinExistence type="predicted"/>
<dbReference type="EMBL" id="AVOT02004958">
    <property type="protein sequence ID" value="MBW0477869.1"/>
    <property type="molecule type" value="Genomic_DNA"/>
</dbReference>
<evidence type="ECO:0000313" key="1">
    <source>
        <dbReference type="EMBL" id="MBW0477869.1"/>
    </source>
</evidence>
<evidence type="ECO:0000313" key="2">
    <source>
        <dbReference type="Proteomes" id="UP000765509"/>
    </source>
</evidence>
<reference evidence="1" key="1">
    <citation type="submission" date="2021-03" db="EMBL/GenBank/DDBJ databases">
        <title>Draft genome sequence of rust myrtle Austropuccinia psidii MF-1, a brazilian biotype.</title>
        <authorList>
            <person name="Quecine M.C."/>
            <person name="Pachon D.M.R."/>
            <person name="Bonatelli M.L."/>
            <person name="Correr F.H."/>
            <person name="Franceschini L.M."/>
            <person name="Leite T.F."/>
            <person name="Margarido G.R.A."/>
            <person name="Almeida C.A."/>
            <person name="Ferrarezi J.A."/>
            <person name="Labate C.A."/>
        </authorList>
    </citation>
    <scope>NUCLEOTIDE SEQUENCE</scope>
    <source>
        <strain evidence="1">MF-1</strain>
    </source>
</reference>
<sequence length="128" mass="15163">MPLSSEAINYLHLHNLTGDSSWTFDLAEKLIEEDLYPFDIIPPLRSLVEDIQHFLTNITLLNQDHQKHKKILDLVPQDHWKLSNHQLDYIKNFNHLQKKYRNASIVDQDWWQGGKNPFEFSFFFSIAG</sequence>
<gene>
    <name evidence="1" type="ORF">O181_017584</name>
</gene>
<keyword evidence="2" id="KW-1185">Reference proteome</keyword>
<organism evidence="1 2">
    <name type="scientific">Austropuccinia psidii MF-1</name>
    <dbReference type="NCBI Taxonomy" id="1389203"/>
    <lineage>
        <taxon>Eukaryota</taxon>
        <taxon>Fungi</taxon>
        <taxon>Dikarya</taxon>
        <taxon>Basidiomycota</taxon>
        <taxon>Pucciniomycotina</taxon>
        <taxon>Pucciniomycetes</taxon>
        <taxon>Pucciniales</taxon>
        <taxon>Sphaerophragmiaceae</taxon>
        <taxon>Austropuccinia</taxon>
    </lineage>
</organism>
<accession>A0A9Q3C3N9</accession>
<name>A0A9Q3C3N9_9BASI</name>
<comment type="caution">
    <text evidence="1">The sequence shown here is derived from an EMBL/GenBank/DDBJ whole genome shotgun (WGS) entry which is preliminary data.</text>
</comment>